<evidence type="ECO:0000313" key="1">
    <source>
        <dbReference type="EMBL" id="RQM39526.1"/>
    </source>
</evidence>
<dbReference type="AlphaFoldDB" id="A0A3N6SP14"/>
<keyword evidence="2" id="KW-1185">Reference proteome</keyword>
<dbReference type="EMBL" id="RHHM01000002">
    <property type="protein sequence ID" value="RQM39526.1"/>
    <property type="molecule type" value="Genomic_DNA"/>
</dbReference>
<comment type="caution">
    <text evidence="1">The sequence shown here is derived from an EMBL/GenBank/DDBJ whole genome shotgun (WGS) entry which is preliminary data.</text>
</comment>
<protein>
    <submittedName>
        <fullName evidence="1">Uncharacterized protein</fullName>
    </submittedName>
</protein>
<name>A0A3N6SP14_9GAMM</name>
<dbReference type="Proteomes" id="UP000279457">
    <property type="component" value="Unassembled WGS sequence"/>
</dbReference>
<sequence length="118" mass="12049">MLLSVVPESVVVAVSEEVGTVEAAAVVESAEADGTVVTASVDESLEDGAVAAVSVDESLVSEVAEGTAVAADNAALLIKDEPGKEIVLIIFPRFSVHRKSVAENISASGKSNFSENLH</sequence>
<evidence type="ECO:0000313" key="2">
    <source>
        <dbReference type="Proteomes" id="UP000279457"/>
    </source>
</evidence>
<gene>
    <name evidence="1" type="ORF">EB241_03605</name>
</gene>
<reference evidence="1 2" key="1">
    <citation type="submission" date="2018-10" db="EMBL/GenBank/DDBJ databases">
        <title>Draft genome sequence for the type isolate of Erwinia psidii, agent causal of bacterial blight in guava (Psidium guajava) and wilt and die-back of Eucalyptus spp.</title>
        <authorList>
            <person name="Hermenegildo P.S."/>
            <person name="Santos S.A."/>
            <person name="Guimaraes L.M.S."/>
            <person name="Vidigal P.M.P."/>
            <person name="Pereira I.C."/>
            <person name="Badel J.L."/>
            <person name="Alfenas-Zerbini P."/>
            <person name="Ferreira M.A.S.V."/>
            <person name="Alfenas A.C."/>
        </authorList>
    </citation>
    <scope>NUCLEOTIDE SEQUENCE [LARGE SCALE GENOMIC DNA]</scope>
    <source>
        <strain evidence="1 2">IBSBF 435</strain>
    </source>
</reference>
<proteinExistence type="predicted"/>
<organism evidence="1 2">
    <name type="scientific">Erwinia psidii</name>
    <dbReference type="NCBI Taxonomy" id="69224"/>
    <lineage>
        <taxon>Bacteria</taxon>
        <taxon>Pseudomonadati</taxon>
        <taxon>Pseudomonadota</taxon>
        <taxon>Gammaproteobacteria</taxon>
        <taxon>Enterobacterales</taxon>
        <taxon>Erwiniaceae</taxon>
        <taxon>Erwinia</taxon>
    </lineage>
</organism>
<accession>A0A3N6SP14</accession>